<accession>A0A3E0W721</accession>
<proteinExistence type="predicted"/>
<comment type="caution">
    <text evidence="2">The sequence shown here is derived from an EMBL/GenBank/DDBJ whole genome shotgun (WGS) entry which is preliminary data.</text>
</comment>
<dbReference type="EMBL" id="NBXE01000046">
    <property type="protein sequence ID" value="RFA24510.1"/>
    <property type="molecule type" value="Genomic_DNA"/>
</dbReference>
<evidence type="ECO:0000256" key="1">
    <source>
        <dbReference type="SAM" id="Phobius"/>
    </source>
</evidence>
<reference evidence="2 3" key="1">
    <citation type="submission" date="2017-04" db="EMBL/GenBank/DDBJ databases">
        <title>Comparative genome analysis of Subtercola boreus.</title>
        <authorList>
            <person name="Cho Y.-J."/>
            <person name="Cho A."/>
            <person name="Kim O.-S."/>
            <person name="Lee J.-I."/>
        </authorList>
    </citation>
    <scope>NUCLEOTIDE SEQUENCE [LARGE SCALE GENOMIC DNA]</scope>
    <source>
        <strain evidence="2 3">P28004</strain>
    </source>
</reference>
<evidence type="ECO:0000313" key="3">
    <source>
        <dbReference type="Proteomes" id="UP000257080"/>
    </source>
</evidence>
<feature type="transmembrane region" description="Helical" evidence="1">
    <location>
        <begin position="163"/>
        <end position="188"/>
    </location>
</feature>
<dbReference type="Proteomes" id="UP000257080">
    <property type="component" value="Unassembled WGS sequence"/>
</dbReference>
<gene>
    <name evidence="2" type="ORF">B7R25_16680</name>
</gene>
<keyword evidence="1" id="KW-0812">Transmembrane</keyword>
<feature type="transmembrane region" description="Helical" evidence="1">
    <location>
        <begin position="33"/>
        <end position="55"/>
    </location>
</feature>
<protein>
    <submittedName>
        <fullName evidence="2">Uncharacterized protein</fullName>
    </submittedName>
</protein>
<keyword evidence="1" id="KW-1133">Transmembrane helix</keyword>
<keyword evidence="1" id="KW-0472">Membrane</keyword>
<feature type="transmembrane region" description="Helical" evidence="1">
    <location>
        <begin position="132"/>
        <end position="151"/>
    </location>
</feature>
<evidence type="ECO:0000313" key="2">
    <source>
        <dbReference type="EMBL" id="RFA24510.1"/>
    </source>
</evidence>
<organism evidence="2 3">
    <name type="scientific">Subtercola boreus</name>
    <dbReference type="NCBI Taxonomy" id="120213"/>
    <lineage>
        <taxon>Bacteria</taxon>
        <taxon>Bacillati</taxon>
        <taxon>Actinomycetota</taxon>
        <taxon>Actinomycetes</taxon>
        <taxon>Micrococcales</taxon>
        <taxon>Microbacteriaceae</taxon>
        <taxon>Subtercola</taxon>
    </lineage>
</organism>
<name>A0A3E0W721_9MICO</name>
<feature type="transmembrane region" description="Helical" evidence="1">
    <location>
        <begin position="208"/>
        <end position="226"/>
    </location>
</feature>
<sequence length="313" mass="33790">MVTLQTVAFAVLCLVAVLRVGSARSNPHARMSWLASVVGALALLTLGSVIPLGVLDGALGGTNLIYLVQNLLATTAFWLVLQAAASQESEDTPHSRRRYWVLGVILVAFSVAFLFIDRGPTSPTFIHDNVDQLAAVLCASIYLAGIGGISLQLMLAVRRRRLVAYWPFVVGGALAIVACINEIVWLFIAHAHAVDARTQALGYALFDPFFYLGVILIVAGILSFTVRKWNRETQMTLAIRQLSRITQRAGLTSATAEDGPATGGPQLSVAYDLLISIHDETVAGRVQLTARERRVLSRAEALVTRELGMAEAR</sequence>
<dbReference type="AlphaFoldDB" id="A0A3E0W721"/>
<feature type="transmembrane region" description="Helical" evidence="1">
    <location>
        <begin position="99"/>
        <end position="116"/>
    </location>
</feature>